<feature type="compositionally biased region" description="Pro residues" evidence="1">
    <location>
        <begin position="56"/>
        <end position="75"/>
    </location>
</feature>
<evidence type="ECO:0000313" key="2">
    <source>
        <dbReference type="EMBL" id="KIO00526.1"/>
    </source>
</evidence>
<feature type="non-terminal residue" evidence="2">
    <location>
        <position position="128"/>
    </location>
</feature>
<evidence type="ECO:0000313" key="3">
    <source>
        <dbReference type="Proteomes" id="UP000054217"/>
    </source>
</evidence>
<protein>
    <submittedName>
        <fullName evidence="2">Uncharacterized protein</fullName>
    </submittedName>
</protein>
<dbReference type="EMBL" id="KN831995">
    <property type="protein sequence ID" value="KIO00526.1"/>
    <property type="molecule type" value="Genomic_DNA"/>
</dbReference>
<evidence type="ECO:0000256" key="1">
    <source>
        <dbReference type="SAM" id="MobiDB-lite"/>
    </source>
</evidence>
<sequence>TMETKVLTFDINDTNYLNFLQHVLDKHGQGQYRVSSSKHLPFKFVPPKVWSAHTSPVPPPATPTHVPQDPPISPPVPSPSHCSHFLCYTEMNLSVHNATLYEWELELQLIGPDILMDINDQTLARAGI</sequence>
<proteinExistence type="predicted"/>
<name>A0A0C3NZ06_PISTI</name>
<accession>A0A0C3NZ06</accession>
<dbReference type="OrthoDB" id="2687480at2759"/>
<dbReference type="AlphaFoldDB" id="A0A0C3NZ06"/>
<keyword evidence="3" id="KW-1185">Reference proteome</keyword>
<reference evidence="3" key="2">
    <citation type="submission" date="2015-01" db="EMBL/GenBank/DDBJ databases">
        <title>Evolutionary Origins and Diversification of the Mycorrhizal Mutualists.</title>
        <authorList>
            <consortium name="DOE Joint Genome Institute"/>
            <consortium name="Mycorrhizal Genomics Consortium"/>
            <person name="Kohler A."/>
            <person name="Kuo A."/>
            <person name="Nagy L.G."/>
            <person name="Floudas D."/>
            <person name="Copeland A."/>
            <person name="Barry K.W."/>
            <person name="Cichocki N."/>
            <person name="Veneault-Fourrey C."/>
            <person name="LaButti K."/>
            <person name="Lindquist E.A."/>
            <person name="Lipzen A."/>
            <person name="Lundell T."/>
            <person name="Morin E."/>
            <person name="Murat C."/>
            <person name="Riley R."/>
            <person name="Ohm R."/>
            <person name="Sun H."/>
            <person name="Tunlid A."/>
            <person name="Henrissat B."/>
            <person name="Grigoriev I.V."/>
            <person name="Hibbett D.S."/>
            <person name="Martin F."/>
        </authorList>
    </citation>
    <scope>NUCLEOTIDE SEQUENCE [LARGE SCALE GENOMIC DNA]</scope>
    <source>
        <strain evidence="3">Marx 270</strain>
    </source>
</reference>
<gene>
    <name evidence="2" type="ORF">M404DRAFT_40300</name>
</gene>
<organism evidence="2 3">
    <name type="scientific">Pisolithus tinctorius Marx 270</name>
    <dbReference type="NCBI Taxonomy" id="870435"/>
    <lineage>
        <taxon>Eukaryota</taxon>
        <taxon>Fungi</taxon>
        <taxon>Dikarya</taxon>
        <taxon>Basidiomycota</taxon>
        <taxon>Agaricomycotina</taxon>
        <taxon>Agaricomycetes</taxon>
        <taxon>Agaricomycetidae</taxon>
        <taxon>Boletales</taxon>
        <taxon>Sclerodermatineae</taxon>
        <taxon>Pisolithaceae</taxon>
        <taxon>Pisolithus</taxon>
    </lineage>
</organism>
<reference evidence="2 3" key="1">
    <citation type="submission" date="2014-04" db="EMBL/GenBank/DDBJ databases">
        <authorList>
            <consortium name="DOE Joint Genome Institute"/>
            <person name="Kuo A."/>
            <person name="Kohler A."/>
            <person name="Costa M.D."/>
            <person name="Nagy L.G."/>
            <person name="Floudas D."/>
            <person name="Copeland A."/>
            <person name="Barry K.W."/>
            <person name="Cichocki N."/>
            <person name="Veneault-Fourrey C."/>
            <person name="LaButti K."/>
            <person name="Lindquist E.A."/>
            <person name="Lipzen A."/>
            <person name="Lundell T."/>
            <person name="Morin E."/>
            <person name="Murat C."/>
            <person name="Sun H."/>
            <person name="Tunlid A."/>
            <person name="Henrissat B."/>
            <person name="Grigoriev I.V."/>
            <person name="Hibbett D.S."/>
            <person name="Martin F."/>
            <person name="Nordberg H.P."/>
            <person name="Cantor M.N."/>
            <person name="Hua S.X."/>
        </authorList>
    </citation>
    <scope>NUCLEOTIDE SEQUENCE [LARGE SCALE GENOMIC DNA]</scope>
    <source>
        <strain evidence="2 3">Marx 270</strain>
    </source>
</reference>
<feature type="non-terminal residue" evidence="2">
    <location>
        <position position="1"/>
    </location>
</feature>
<feature type="region of interest" description="Disordered" evidence="1">
    <location>
        <begin position="54"/>
        <end position="75"/>
    </location>
</feature>
<dbReference type="HOGENOM" id="CLU_104732_0_0_1"/>
<dbReference type="Proteomes" id="UP000054217">
    <property type="component" value="Unassembled WGS sequence"/>
</dbReference>
<dbReference type="InParanoid" id="A0A0C3NZ06"/>